<keyword evidence="3" id="KW-1185">Reference proteome</keyword>
<protein>
    <submittedName>
        <fullName evidence="2">Uncharacterized protein</fullName>
    </submittedName>
</protein>
<comment type="caution">
    <text evidence="2">The sequence shown here is derived from an EMBL/GenBank/DDBJ whole genome shotgun (WGS) entry which is preliminary data.</text>
</comment>
<reference evidence="2 3" key="1">
    <citation type="submission" date="2020-02" db="EMBL/GenBank/DDBJ databases">
        <authorList>
            <person name="Ma Q."/>
            <person name="Huang Y."/>
            <person name="Song X."/>
            <person name="Pei D."/>
        </authorList>
    </citation>
    <scope>NUCLEOTIDE SEQUENCE [LARGE SCALE GENOMIC DNA]</scope>
    <source>
        <strain evidence="2">Sxm20200214</strain>
        <tissue evidence="2">Leaf</tissue>
    </source>
</reference>
<sequence length="77" mass="8481">MRMPPKNTKATSTMTTAQRAARSAAGRESHATSLNESVTEIEIELRDTPKGVLEKGQVLVDVSVLEELQMYQEAYQG</sequence>
<evidence type="ECO:0000256" key="1">
    <source>
        <dbReference type="SAM" id="MobiDB-lite"/>
    </source>
</evidence>
<gene>
    <name evidence="2" type="ORF">Bca52824_036805</name>
</gene>
<evidence type="ECO:0000313" key="2">
    <source>
        <dbReference type="EMBL" id="KAG2300333.1"/>
    </source>
</evidence>
<name>A0A8X7S6N5_BRACI</name>
<accession>A0A8X7S6N5</accession>
<dbReference type="AlphaFoldDB" id="A0A8X7S6N5"/>
<dbReference type="Proteomes" id="UP000886595">
    <property type="component" value="Unassembled WGS sequence"/>
</dbReference>
<feature type="region of interest" description="Disordered" evidence="1">
    <location>
        <begin position="1"/>
        <end position="36"/>
    </location>
</feature>
<feature type="compositionally biased region" description="Polar residues" evidence="1">
    <location>
        <begin position="8"/>
        <end position="18"/>
    </location>
</feature>
<proteinExistence type="predicted"/>
<organism evidence="2 3">
    <name type="scientific">Brassica carinata</name>
    <name type="common">Ethiopian mustard</name>
    <name type="synonym">Abyssinian cabbage</name>
    <dbReference type="NCBI Taxonomy" id="52824"/>
    <lineage>
        <taxon>Eukaryota</taxon>
        <taxon>Viridiplantae</taxon>
        <taxon>Streptophyta</taxon>
        <taxon>Embryophyta</taxon>
        <taxon>Tracheophyta</taxon>
        <taxon>Spermatophyta</taxon>
        <taxon>Magnoliopsida</taxon>
        <taxon>eudicotyledons</taxon>
        <taxon>Gunneridae</taxon>
        <taxon>Pentapetalae</taxon>
        <taxon>rosids</taxon>
        <taxon>malvids</taxon>
        <taxon>Brassicales</taxon>
        <taxon>Brassicaceae</taxon>
        <taxon>Brassiceae</taxon>
        <taxon>Brassica</taxon>
    </lineage>
</organism>
<evidence type="ECO:0000313" key="3">
    <source>
        <dbReference type="Proteomes" id="UP000886595"/>
    </source>
</evidence>
<dbReference type="EMBL" id="JAAMPC010000008">
    <property type="protein sequence ID" value="KAG2300333.1"/>
    <property type="molecule type" value="Genomic_DNA"/>
</dbReference>